<evidence type="ECO:0000313" key="4">
    <source>
        <dbReference type="EMBL" id="KAF8819947.1"/>
    </source>
</evidence>
<dbReference type="InterPro" id="IPR001650">
    <property type="entry name" value="Helicase_C-like"/>
</dbReference>
<gene>
    <name evidence="4" type="ORF">IE077_003772</name>
</gene>
<dbReference type="PANTHER" id="PTHR44533:SF4">
    <property type="entry name" value="DEAD_H RNA HELICASE, PUTATIVE-RELATED"/>
    <property type="match status" value="1"/>
</dbReference>
<evidence type="ECO:0000256" key="1">
    <source>
        <dbReference type="ARBA" id="ARBA00022801"/>
    </source>
</evidence>
<accession>A0ABQ7J7H2</accession>
<evidence type="ECO:0000259" key="3">
    <source>
        <dbReference type="PROSITE" id="PS51194"/>
    </source>
</evidence>
<evidence type="ECO:0000313" key="5">
    <source>
        <dbReference type="Proteomes" id="UP000823046"/>
    </source>
</evidence>
<protein>
    <recommendedName>
        <fullName evidence="3">Helicase C-terminal domain-containing protein</fullName>
    </recommendedName>
</protein>
<organism evidence="4 5">
    <name type="scientific">Cardiosporidium cionae</name>
    <dbReference type="NCBI Taxonomy" id="476202"/>
    <lineage>
        <taxon>Eukaryota</taxon>
        <taxon>Sar</taxon>
        <taxon>Alveolata</taxon>
        <taxon>Apicomplexa</taxon>
        <taxon>Aconoidasida</taxon>
        <taxon>Nephromycida</taxon>
        <taxon>Cardiosporidium</taxon>
    </lineage>
</organism>
<proteinExistence type="predicted"/>
<dbReference type="InterPro" id="IPR027417">
    <property type="entry name" value="P-loop_NTPase"/>
</dbReference>
<feature type="domain" description="Helicase C-terminal" evidence="3">
    <location>
        <begin position="1"/>
        <end position="156"/>
    </location>
</feature>
<keyword evidence="2" id="KW-0347">Helicase</keyword>
<dbReference type="PANTHER" id="PTHR44533">
    <property type="entry name" value="DEAD/H RNA HELICASE, PUTATIVE-RELATED"/>
    <property type="match status" value="1"/>
</dbReference>
<sequence>MCFTRKVAASYTEEIEKQILRVKRMKNWSAKSVEMLVEGLRRGIGIHHNGLNRRYRDAVEILFRLGYLRVVLATGTLSLGIHMPCRSVIFTGDFLELTPLMYRQMSGRSGRRSFDLVGHVLFWCIPFRKVRHLITSKLPVLCGNFPVSPTQTLRAFDVWNRLYVRTMIEGNGEDLAANRLYLREFSNRLLSLYNAPLFLVSDKDELPSEEALQMLYDRVIFQLRFNIDFLTRSNFLKSDGNATALTAFAVYLFEEEPENFIIANLLSTGVLHRYLEILPPPHRTQHLMFILSHIFARQTISRSLILLNELNNRERGYHSHSISSFSSNSTQCSPLLPSLPSSIVACLEAFNRTILRSEINCFRAYFDDLPFSSEDFKLPFSHTDFSSPSTTSFFQKESPFMQYYQSLVFPFFVRSPFAAISGLEDTNFSSSIDLCDSVRIQGYTGFDSLPEFSFSPLELQNEKSKGVVAVLTNSYALEIFLNGNIVNLPWTHGIDASSTYIAVDKFLTIIKKLQHVVELTSVKDESSVILDTLNALLMIFQERVESVKA</sequence>
<dbReference type="SUPFAM" id="SSF52540">
    <property type="entry name" value="P-loop containing nucleoside triphosphate hydrolases"/>
    <property type="match status" value="1"/>
</dbReference>
<keyword evidence="2" id="KW-0067">ATP-binding</keyword>
<dbReference type="InterPro" id="IPR052431">
    <property type="entry name" value="SKI2_subfamily_helicases"/>
</dbReference>
<dbReference type="EMBL" id="JADAQX010000540">
    <property type="protein sequence ID" value="KAF8819947.1"/>
    <property type="molecule type" value="Genomic_DNA"/>
</dbReference>
<reference evidence="4 5" key="1">
    <citation type="journal article" date="2020" name="bioRxiv">
        <title>Metabolic contributions of an alphaproteobacterial endosymbiont in the apicomplexan Cardiosporidium cionae.</title>
        <authorList>
            <person name="Hunter E.S."/>
            <person name="Paight C.J."/>
            <person name="Lane C.E."/>
        </authorList>
    </citation>
    <scope>NUCLEOTIDE SEQUENCE [LARGE SCALE GENOMIC DNA]</scope>
    <source>
        <strain evidence="4">ESH_2018</strain>
    </source>
</reference>
<evidence type="ECO:0000256" key="2">
    <source>
        <dbReference type="ARBA" id="ARBA00022806"/>
    </source>
</evidence>
<dbReference type="Pfam" id="PF00271">
    <property type="entry name" value="Helicase_C"/>
    <property type="match status" value="1"/>
</dbReference>
<dbReference type="Proteomes" id="UP000823046">
    <property type="component" value="Unassembled WGS sequence"/>
</dbReference>
<name>A0ABQ7J7H2_9APIC</name>
<comment type="caution">
    <text evidence="4">The sequence shown here is derived from an EMBL/GenBank/DDBJ whole genome shotgun (WGS) entry which is preliminary data.</text>
</comment>
<keyword evidence="2" id="KW-0547">Nucleotide-binding</keyword>
<dbReference type="SMART" id="SM00490">
    <property type="entry name" value="HELICc"/>
    <property type="match status" value="1"/>
</dbReference>
<keyword evidence="5" id="KW-1185">Reference proteome</keyword>
<keyword evidence="1" id="KW-0378">Hydrolase</keyword>
<dbReference type="PROSITE" id="PS51194">
    <property type="entry name" value="HELICASE_CTER"/>
    <property type="match status" value="1"/>
</dbReference>
<dbReference type="Gene3D" id="3.40.50.300">
    <property type="entry name" value="P-loop containing nucleotide triphosphate hydrolases"/>
    <property type="match status" value="1"/>
</dbReference>